<accession>A0A1M6WXG0</accession>
<dbReference type="AlphaFoldDB" id="A0A1M6WXG0"/>
<organism evidence="1 2">
    <name type="scientific">Xylanibacter ruminicola</name>
    <name type="common">Prevotella ruminicola</name>
    <dbReference type="NCBI Taxonomy" id="839"/>
    <lineage>
        <taxon>Bacteria</taxon>
        <taxon>Pseudomonadati</taxon>
        <taxon>Bacteroidota</taxon>
        <taxon>Bacteroidia</taxon>
        <taxon>Bacteroidales</taxon>
        <taxon>Prevotellaceae</taxon>
        <taxon>Xylanibacter</taxon>
    </lineage>
</organism>
<protein>
    <submittedName>
        <fullName evidence="1">Uncharacterized protein</fullName>
    </submittedName>
</protein>
<reference evidence="1 2" key="1">
    <citation type="submission" date="2016-11" db="EMBL/GenBank/DDBJ databases">
        <authorList>
            <person name="Jaros S."/>
            <person name="Januszkiewicz K."/>
            <person name="Wedrychowicz H."/>
        </authorList>
    </citation>
    <scope>NUCLEOTIDE SEQUENCE [LARGE SCALE GENOMIC DNA]</scope>
    <source>
        <strain evidence="1 2">KHT3</strain>
    </source>
</reference>
<dbReference type="Proteomes" id="UP000184130">
    <property type="component" value="Unassembled WGS sequence"/>
</dbReference>
<sequence length="42" mass="4951">MYNSPFLLGLLYTFVVLENFGKTSERFWKNLGKFRKASENFG</sequence>
<dbReference type="EMBL" id="FRBD01000018">
    <property type="protein sequence ID" value="SHK98440.1"/>
    <property type="molecule type" value="Genomic_DNA"/>
</dbReference>
<gene>
    <name evidence="1" type="ORF">SAMN05216463_11854</name>
</gene>
<evidence type="ECO:0000313" key="1">
    <source>
        <dbReference type="EMBL" id="SHK98440.1"/>
    </source>
</evidence>
<evidence type="ECO:0000313" key="2">
    <source>
        <dbReference type="Proteomes" id="UP000184130"/>
    </source>
</evidence>
<name>A0A1M6WXG0_XYLRU</name>
<proteinExistence type="predicted"/>